<dbReference type="Gene3D" id="2.60.40.10">
    <property type="entry name" value="Immunoglobulins"/>
    <property type="match status" value="1"/>
</dbReference>
<dbReference type="EMBL" id="DAAAJC010000032">
    <property type="protein sequence ID" value="HAA0725665.1"/>
    <property type="molecule type" value="Genomic_DNA"/>
</dbReference>
<proteinExistence type="predicted"/>
<evidence type="ECO:0000313" key="2">
    <source>
        <dbReference type="EMBL" id="HAA0725665.1"/>
    </source>
</evidence>
<dbReference type="AlphaFoldDB" id="A0A6V9Y5H1"/>
<evidence type="ECO:0000259" key="1">
    <source>
        <dbReference type="Pfam" id="PF19077"/>
    </source>
</evidence>
<protein>
    <recommendedName>
        <fullName evidence="1">Bacterial Ig-like domain-containing protein</fullName>
    </recommendedName>
</protein>
<feature type="domain" description="Bacterial Ig-like" evidence="1">
    <location>
        <begin position="1"/>
        <end position="95"/>
    </location>
</feature>
<comment type="caution">
    <text evidence="2">The sequence shown here is derived from an EMBL/GenBank/DDBJ whole genome shotgun (WGS) entry which is preliminary data.</text>
</comment>
<name>A0A6V9Y5H1_SALER</name>
<reference evidence="2" key="1">
    <citation type="journal article" date="2018" name="Genome Biol.">
        <title>SKESA: strategic k-mer extension for scrupulous assemblies.</title>
        <authorList>
            <person name="Souvorov A."/>
            <person name="Agarwala R."/>
            <person name="Lipman D.J."/>
        </authorList>
    </citation>
    <scope>NUCLEOTIDE SEQUENCE</scope>
    <source>
        <strain evidence="2">BCW_2014</strain>
    </source>
</reference>
<dbReference type="InterPro" id="IPR013783">
    <property type="entry name" value="Ig-like_fold"/>
</dbReference>
<sequence length="106" mass="11241">LDSTDDSGTKGDNLTNANKPTFILGNIDADARYVTVEVQYGGTKEVLTATKGATGIWSVTPTGTWADGDYTLTVRVEDDAGNVKYSAPLTVTVDTQITIDVIELVN</sequence>
<accession>A0A6V9Y5H1</accession>
<gene>
    <name evidence="2" type="ORF">GDM02_23170</name>
</gene>
<dbReference type="Pfam" id="PF19077">
    <property type="entry name" value="Big_13"/>
    <property type="match status" value="1"/>
</dbReference>
<organism evidence="2">
    <name type="scientific">Salmonella enterica</name>
    <name type="common">Salmonella choleraesuis</name>
    <dbReference type="NCBI Taxonomy" id="28901"/>
    <lineage>
        <taxon>Bacteria</taxon>
        <taxon>Pseudomonadati</taxon>
        <taxon>Pseudomonadota</taxon>
        <taxon>Gammaproteobacteria</taxon>
        <taxon>Enterobacterales</taxon>
        <taxon>Enterobacteriaceae</taxon>
        <taxon>Salmonella</taxon>
    </lineage>
</organism>
<feature type="non-terminal residue" evidence="2">
    <location>
        <position position="1"/>
    </location>
</feature>
<feature type="non-terminal residue" evidence="2">
    <location>
        <position position="106"/>
    </location>
</feature>
<reference evidence="2" key="2">
    <citation type="submission" date="2019-10" db="EMBL/GenBank/DDBJ databases">
        <authorList>
            <consortium name="NCBI Pathogen Detection Project"/>
        </authorList>
    </citation>
    <scope>NUCLEOTIDE SEQUENCE</scope>
    <source>
        <strain evidence="2">BCW_2014</strain>
    </source>
</reference>
<dbReference type="InterPro" id="IPR044016">
    <property type="entry name" value="Big_13"/>
</dbReference>